<feature type="compositionally biased region" description="Polar residues" evidence="1">
    <location>
        <begin position="25"/>
        <end position="49"/>
    </location>
</feature>
<evidence type="ECO:0000256" key="1">
    <source>
        <dbReference type="SAM" id="MobiDB-lite"/>
    </source>
</evidence>
<dbReference type="AlphaFoldDB" id="A0A1X0S9W5"/>
<evidence type="ECO:0000313" key="3">
    <source>
        <dbReference type="Proteomes" id="UP000242381"/>
    </source>
</evidence>
<sequence>QRQPFQKRPSPPDIELPPLTKVARPTTTKPLPSQATAACTFSPPSTNQSFKYIYVPDQRRIPISQLRS</sequence>
<organism evidence="2 3">
    <name type="scientific">Rhizopus microsporus</name>
    <dbReference type="NCBI Taxonomy" id="58291"/>
    <lineage>
        <taxon>Eukaryota</taxon>
        <taxon>Fungi</taxon>
        <taxon>Fungi incertae sedis</taxon>
        <taxon>Mucoromycota</taxon>
        <taxon>Mucoromycotina</taxon>
        <taxon>Mucoromycetes</taxon>
        <taxon>Mucorales</taxon>
        <taxon>Mucorineae</taxon>
        <taxon>Rhizopodaceae</taxon>
        <taxon>Rhizopus</taxon>
    </lineage>
</organism>
<dbReference type="EMBL" id="KV921286">
    <property type="protein sequence ID" value="ORE20941.1"/>
    <property type="molecule type" value="Genomic_DNA"/>
</dbReference>
<protein>
    <submittedName>
        <fullName evidence="2">Uncharacterized protein</fullName>
    </submittedName>
</protein>
<dbReference type="OMA" id="QSFKYIY"/>
<feature type="region of interest" description="Disordered" evidence="1">
    <location>
        <begin position="1"/>
        <end position="49"/>
    </location>
</feature>
<name>A0A1X0S9W5_RHIZD</name>
<proteinExistence type="predicted"/>
<feature type="non-terminal residue" evidence="2">
    <location>
        <position position="1"/>
    </location>
</feature>
<evidence type="ECO:0000313" key="2">
    <source>
        <dbReference type="EMBL" id="ORE20941.1"/>
    </source>
</evidence>
<gene>
    <name evidence="2" type="ORF">BCV71DRAFT_174782</name>
</gene>
<reference evidence="2 3" key="1">
    <citation type="journal article" date="2016" name="Proc. Natl. Acad. Sci. U.S.A.">
        <title>Lipid metabolic changes in an early divergent fungus govern the establishment of a mutualistic symbiosis with endobacteria.</title>
        <authorList>
            <person name="Lastovetsky O.A."/>
            <person name="Gaspar M.L."/>
            <person name="Mondo S.J."/>
            <person name="LaButti K.M."/>
            <person name="Sandor L."/>
            <person name="Grigoriev I.V."/>
            <person name="Henry S.A."/>
            <person name="Pawlowska T.E."/>
        </authorList>
    </citation>
    <scope>NUCLEOTIDE SEQUENCE [LARGE SCALE GENOMIC DNA]</scope>
    <source>
        <strain evidence="2 3">ATCC 11559</strain>
    </source>
</reference>
<dbReference type="Proteomes" id="UP000242381">
    <property type="component" value="Unassembled WGS sequence"/>
</dbReference>
<accession>A0A1X0S9W5</accession>